<feature type="domain" description="DICT" evidence="1">
    <location>
        <begin position="41"/>
        <end position="129"/>
    </location>
</feature>
<dbReference type="InterPro" id="IPR019278">
    <property type="entry name" value="DICT_dom"/>
</dbReference>
<keyword evidence="3" id="KW-1185">Reference proteome</keyword>
<evidence type="ECO:0000313" key="2">
    <source>
        <dbReference type="EMBL" id="MBU3161515.1"/>
    </source>
</evidence>
<gene>
    <name evidence="2" type="ORF">KPL37_17550</name>
</gene>
<name>A0ABS6BY53_9CLOT</name>
<comment type="caution">
    <text evidence="2">The sequence shown here is derived from an EMBL/GenBank/DDBJ whole genome shotgun (WGS) entry which is preliminary data.</text>
</comment>
<organism evidence="2 3">
    <name type="scientific">Clostridium frigoris</name>
    <dbReference type="NCBI Taxonomy" id="205327"/>
    <lineage>
        <taxon>Bacteria</taxon>
        <taxon>Bacillati</taxon>
        <taxon>Bacillota</taxon>
        <taxon>Clostridia</taxon>
        <taxon>Eubacteriales</taxon>
        <taxon>Clostridiaceae</taxon>
        <taxon>Clostridium</taxon>
    </lineage>
</organism>
<accession>A0ABS6BY53</accession>
<proteinExistence type="predicted"/>
<dbReference type="Pfam" id="PF10069">
    <property type="entry name" value="DICT"/>
    <property type="match status" value="1"/>
</dbReference>
<reference evidence="2 3" key="1">
    <citation type="submission" date="2021-06" db="EMBL/GenBank/DDBJ databases">
        <title>Clostridia strains as spoilage organisms.</title>
        <authorList>
            <person name="Wambui J."/>
            <person name="Stephan R."/>
            <person name="Stevens M.J.A."/>
        </authorList>
    </citation>
    <scope>NUCLEOTIDE SEQUENCE [LARGE SCALE GENOMIC DNA]</scope>
    <source>
        <strain evidence="2 3">DSM 14204</strain>
    </source>
</reference>
<dbReference type="RefSeq" id="WP_216151355.1">
    <property type="nucleotide sequence ID" value="NZ_JAHLDV010000069.1"/>
</dbReference>
<evidence type="ECO:0000313" key="3">
    <source>
        <dbReference type="Proteomes" id="UP000776252"/>
    </source>
</evidence>
<evidence type="ECO:0000259" key="1">
    <source>
        <dbReference type="Pfam" id="PF10069"/>
    </source>
</evidence>
<sequence length="176" mass="20704">MNNFSIYEEIFKSSNEDFIKMSNKESDKTLSIPNIKYESKVANLAKMCFLMESVVLNKKREGTIYAGFQKISRASKIWDRFLQMADNVDKIYIFGEKDTTLKSHRNIEFIYLPHNHKLIKEWFLVMDIKFGKNMMVAYDLDGFGTLEIEEDRNFKGVKTFNIKNIDDTIKLLKTII</sequence>
<protein>
    <recommendedName>
        <fullName evidence="1">DICT domain-containing protein</fullName>
    </recommendedName>
</protein>
<dbReference type="EMBL" id="JAHLDV010000069">
    <property type="protein sequence ID" value="MBU3161515.1"/>
    <property type="molecule type" value="Genomic_DNA"/>
</dbReference>
<dbReference type="Proteomes" id="UP000776252">
    <property type="component" value="Unassembled WGS sequence"/>
</dbReference>